<reference evidence="2" key="1">
    <citation type="journal article" date="2019" name="Int. J. Syst. Evol. Microbiol.">
        <title>The Global Catalogue of Microorganisms (GCM) 10K type strain sequencing project: providing services to taxonomists for standard genome sequencing and annotation.</title>
        <authorList>
            <consortium name="The Broad Institute Genomics Platform"/>
            <consortium name="The Broad Institute Genome Sequencing Center for Infectious Disease"/>
            <person name="Wu L."/>
            <person name="Ma J."/>
        </authorList>
    </citation>
    <scope>NUCLEOTIDE SEQUENCE [LARGE SCALE GENOMIC DNA]</scope>
    <source>
        <strain evidence="2">CGMCC 1.3240</strain>
    </source>
</reference>
<name>A0ABW0VU85_9BACL</name>
<keyword evidence="2" id="KW-1185">Reference proteome</keyword>
<organism evidence="1 2">
    <name type="scientific">Paenibacillus solisilvae</name>
    <dbReference type="NCBI Taxonomy" id="2486751"/>
    <lineage>
        <taxon>Bacteria</taxon>
        <taxon>Bacillati</taxon>
        <taxon>Bacillota</taxon>
        <taxon>Bacilli</taxon>
        <taxon>Bacillales</taxon>
        <taxon>Paenibacillaceae</taxon>
        <taxon>Paenibacillus</taxon>
    </lineage>
</organism>
<protein>
    <submittedName>
        <fullName evidence="1">Uncharacterized protein</fullName>
    </submittedName>
</protein>
<comment type="caution">
    <text evidence="1">The sequence shown here is derived from an EMBL/GenBank/DDBJ whole genome shotgun (WGS) entry which is preliminary data.</text>
</comment>
<dbReference type="Proteomes" id="UP001596047">
    <property type="component" value="Unassembled WGS sequence"/>
</dbReference>
<gene>
    <name evidence="1" type="ORF">ACFPYJ_09550</name>
</gene>
<evidence type="ECO:0000313" key="1">
    <source>
        <dbReference type="EMBL" id="MFC5649372.1"/>
    </source>
</evidence>
<proteinExistence type="predicted"/>
<evidence type="ECO:0000313" key="2">
    <source>
        <dbReference type="Proteomes" id="UP001596047"/>
    </source>
</evidence>
<dbReference type="RefSeq" id="WP_379187878.1">
    <property type="nucleotide sequence ID" value="NZ_JBHSOW010000032.1"/>
</dbReference>
<dbReference type="EMBL" id="JBHSOW010000032">
    <property type="protein sequence ID" value="MFC5649372.1"/>
    <property type="molecule type" value="Genomic_DNA"/>
</dbReference>
<sequence length="72" mass="7916">MSKDPHNVKVARLTHRVIVAEQTDNGKSFMDESLPHHTLAIEQAVSGLSFEDHIQAIHLLKKLGIAAQGSFT</sequence>
<accession>A0ABW0VU85</accession>